<keyword evidence="3" id="KW-1185">Reference proteome</keyword>
<name>A0A0F7IGT3_9EURY</name>
<protein>
    <recommendedName>
        <fullName evidence="1">Methanogenesis regulatory protein FilR1 middle domain-containing protein</fullName>
    </recommendedName>
</protein>
<accession>A0A0F7IGT3</accession>
<proteinExistence type="predicted"/>
<dbReference type="OrthoDB" id="11410at2157"/>
<evidence type="ECO:0000313" key="2">
    <source>
        <dbReference type="EMBL" id="AKG92092.1"/>
    </source>
</evidence>
<dbReference type="Proteomes" id="UP000034723">
    <property type="component" value="Chromosome"/>
</dbReference>
<dbReference type="AlphaFoldDB" id="A0A0F7IGT3"/>
<dbReference type="EMBL" id="CP011267">
    <property type="protein sequence ID" value="AKG92092.1"/>
    <property type="molecule type" value="Genomic_DNA"/>
</dbReference>
<dbReference type="GeneID" id="24803145"/>
<dbReference type="InterPro" id="IPR013561">
    <property type="entry name" value="FilR1_middle_dom"/>
</dbReference>
<gene>
    <name evidence="2" type="ORF">GAH_00563</name>
</gene>
<sequence>MMYSEVFRVLDFASNDRVLEILEAIEREEISDLKKCYPKSTLHYSIQKLKRANLIERRANKYELTQLGITYLKMIRKFHRSLDKLHHLLSKFPDHRIEIPEDFVLRLDELGEFEVVESQSTDVLRPHKIVMGQILRSKEVRGIVSIFYPDYPTVFKEVIKKVNILEIVVTEDVWGLVEAYTHIEKIFR</sequence>
<dbReference type="RefSeq" id="WP_048094591.1">
    <property type="nucleotide sequence ID" value="NZ_CP011267.1"/>
</dbReference>
<dbReference type="InParanoid" id="A0A0F7IGT3"/>
<reference evidence="2 3" key="1">
    <citation type="submission" date="2015-04" db="EMBL/GenBank/DDBJ databases">
        <title>The complete genome sequence of the hyperthermophilic, obligate iron-reducing archaeon Geoglobus ahangari strain 234T.</title>
        <authorList>
            <person name="Manzella M.P."/>
            <person name="Holmes D.E."/>
            <person name="Rocheleau J.M."/>
            <person name="Chung A."/>
            <person name="Reguera G."/>
            <person name="Kashefi K."/>
        </authorList>
    </citation>
    <scope>NUCLEOTIDE SEQUENCE [LARGE SCALE GENOMIC DNA]</scope>
    <source>
        <strain evidence="2 3">234</strain>
    </source>
</reference>
<dbReference type="HOGENOM" id="CLU_062767_4_0_2"/>
<dbReference type="KEGG" id="gah:GAH_00563"/>
<evidence type="ECO:0000313" key="3">
    <source>
        <dbReference type="Proteomes" id="UP000034723"/>
    </source>
</evidence>
<dbReference type="STRING" id="113653.GAH_00563"/>
<dbReference type="SUPFAM" id="SSF46785">
    <property type="entry name" value="Winged helix' DNA-binding domain"/>
    <property type="match status" value="1"/>
</dbReference>
<organism evidence="2 3">
    <name type="scientific">Geoglobus ahangari</name>
    <dbReference type="NCBI Taxonomy" id="113653"/>
    <lineage>
        <taxon>Archaea</taxon>
        <taxon>Methanobacteriati</taxon>
        <taxon>Methanobacteriota</taxon>
        <taxon>Archaeoglobi</taxon>
        <taxon>Archaeoglobales</taxon>
        <taxon>Archaeoglobaceae</taxon>
        <taxon>Geoglobus</taxon>
    </lineage>
</organism>
<evidence type="ECO:0000259" key="1">
    <source>
        <dbReference type="Pfam" id="PF08350"/>
    </source>
</evidence>
<feature type="domain" description="Methanogenesis regulatory protein FilR1 middle" evidence="1">
    <location>
        <begin position="125"/>
        <end position="174"/>
    </location>
</feature>
<dbReference type="InterPro" id="IPR036390">
    <property type="entry name" value="WH_DNA-bd_sf"/>
</dbReference>
<dbReference type="Pfam" id="PF08350">
    <property type="entry name" value="FilR1_middle"/>
    <property type="match status" value="1"/>
</dbReference>